<evidence type="ECO:0000313" key="1">
    <source>
        <dbReference type="EMBL" id="GLQ89163.1"/>
    </source>
</evidence>
<comment type="caution">
    <text evidence="1">The sequence shown here is derived from an EMBL/GenBank/DDBJ whole genome shotgun (WGS) entry which is preliminary data.</text>
</comment>
<accession>A0ABQ5XBZ9</accession>
<protein>
    <recommendedName>
        <fullName evidence="3">Ricin B lectin domain-containing protein</fullName>
    </recommendedName>
</protein>
<organism evidence="1 2">
    <name type="scientific">Dyella flagellata</name>
    <dbReference type="NCBI Taxonomy" id="1867833"/>
    <lineage>
        <taxon>Bacteria</taxon>
        <taxon>Pseudomonadati</taxon>
        <taxon>Pseudomonadota</taxon>
        <taxon>Gammaproteobacteria</taxon>
        <taxon>Lysobacterales</taxon>
        <taxon>Rhodanobacteraceae</taxon>
        <taxon>Dyella</taxon>
    </lineage>
</organism>
<dbReference type="SUPFAM" id="SSF50370">
    <property type="entry name" value="Ricin B-like lectins"/>
    <property type="match status" value="1"/>
</dbReference>
<proteinExistence type="predicted"/>
<keyword evidence="2" id="KW-1185">Reference proteome</keyword>
<dbReference type="RefSeq" id="WP_284332599.1">
    <property type="nucleotide sequence ID" value="NZ_BSOA01000029.1"/>
</dbReference>
<dbReference type="EMBL" id="BSOA01000029">
    <property type="protein sequence ID" value="GLQ89163.1"/>
    <property type="molecule type" value="Genomic_DNA"/>
</dbReference>
<dbReference type="Proteomes" id="UP001156627">
    <property type="component" value="Unassembled WGS sequence"/>
</dbReference>
<evidence type="ECO:0008006" key="3">
    <source>
        <dbReference type="Google" id="ProtNLM"/>
    </source>
</evidence>
<gene>
    <name evidence="1" type="ORF">GCM10007898_27350</name>
</gene>
<evidence type="ECO:0000313" key="2">
    <source>
        <dbReference type="Proteomes" id="UP001156627"/>
    </source>
</evidence>
<dbReference type="InterPro" id="IPR035992">
    <property type="entry name" value="Ricin_B-like_lectins"/>
</dbReference>
<reference evidence="2" key="1">
    <citation type="journal article" date="2019" name="Int. J. Syst. Evol. Microbiol.">
        <title>The Global Catalogue of Microorganisms (GCM) 10K type strain sequencing project: providing services to taxonomists for standard genome sequencing and annotation.</title>
        <authorList>
            <consortium name="The Broad Institute Genomics Platform"/>
            <consortium name="The Broad Institute Genome Sequencing Center for Infectious Disease"/>
            <person name="Wu L."/>
            <person name="Ma J."/>
        </authorList>
    </citation>
    <scope>NUCLEOTIDE SEQUENCE [LARGE SCALE GENOMIC DNA]</scope>
    <source>
        <strain evidence="2">NBRC 111981</strain>
    </source>
</reference>
<dbReference type="Gene3D" id="2.80.10.50">
    <property type="match status" value="1"/>
</dbReference>
<name>A0ABQ5XBZ9_9GAMM</name>
<sequence>MILYHITMGNGNALAIDGNNTGAGSQLILAAPNKSDPKQQWCWVYAPGVQASVLYNPNANFYAIPQSIQKNAPIVLAPATQSFTASNTFQVLGATSAAVRPPANTDLNMNALGDDWGPGTKVGLWSWDHGQPNEVWTTTAIQV</sequence>